<organism evidence="1 2">
    <name type="scientific">Clostridium disporicum</name>
    <dbReference type="NCBI Taxonomy" id="84024"/>
    <lineage>
        <taxon>Bacteria</taxon>
        <taxon>Bacillati</taxon>
        <taxon>Bacillota</taxon>
        <taxon>Clostridia</taxon>
        <taxon>Eubacteriales</taxon>
        <taxon>Clostridiaceae</taxon>
        <taxon>Clostridium</taxon>
    </lineage>
</organism>
<proteinExistence type="predicted"/>
<dbReference type="Proteomes" id="UP000095558">
    <property type="component" value="Unassembled WGS sequence"/>
</dbReference>
<evidence type="ECO:0000313" key="2">
    <source>
        <dbReference type="Proteomes" id="UP000095558"/>
    </source>
</evidence>
<protein>
    <submittedName>
        <fullName evidence="1">Uncharacterized protein</fullName>
    </submittedName>
</protein>
<dbReference type="EMBL" id="CYZV01000012">
    <property type="protein sequence ID" value="CUO07193.1"/>
    <property type="molecule type" value="Genomic_DNA"/>
</dbReference>
<gene>
    <name evidence="1" type="ORF">ERS852470_01373</name>
</gene>
<evidence type="ECO:0000313" key="1">
    <source>
        <dbReference type="EMBL" id="CUO07193.1"/>
    </source>
</evidence>
<dbReference type="RefSeq" id="WP_055276075.1">
    <property type="nucleotide sequence ID" value="NZ_CYZV01000012.1"/>
</dbReference>
<name>A0A174C2L3_9CLOT</name>
<sequence>MNDFDIKELDSKLIDYGINEDTLDVNIVKLFNLFLSSNEAYYYNRTYINDLLPEFNKKINRTKQRKRDCTNINKKFQVMSNRKFYVLVDGYFILIPNFGECLLSYSELCNSVRNDKTGLGYLEKIKISVSKYIDSAKLYDIKDNTIYLRVFYEEMNFVYRIENITEEKILKLISEIEYFIESCV</sequence>
<accession>A0A174C2L3</accession>
<dbReference type="AlphaFoldDB" id="A0A174C2L3"/>
<reference evidence="1 2" key="1">
    <citation type="submission" date="2015-09" db="EMBL/GenBank/DDBJ databases">
        <authorList>
            <consortium name="Pathogen Informatics"/>
        </authorList>
    </citation>
    <scope>NUCLEOTIDE SEQUENCE [LARGE SCALE GENOMIC DNA]</scope>
    <source>
        <strain evidence="1 2">2789STDY5834855</strain>
    </source>
</reference>